<gene>
    <name evidence="2" type="ORF">MCOS_LOCUS5510</name>
</gene>
<evidence type="ECO:0000313" key="3">
    <source>
        <dbReference type="Proteomes" id="UP000267029"/>
    </source>
</evidence>
<dbReference type="WBParaSite" id="MCOS_0000550901-mRNA-1">
    <property type="protein sequence ID" value="MCOS_0000550901-mRNA-1"/>
    <property type="gene ID" value="MCOS_0000550901"/>
</dbReference>
<dbReference type="AlphaFoldDB" id="A0A0R3UEQ5"/>
<sequence>MQAVVVGSVRVDIDSDALRRRLLVVAAKAPREMPKLAIRSTPGHQYPGACVVQTDRPSLAVIKFKMVYFNGGGRGGSAGEGHPGDLRPRAPFDDTPE</sequence>
<protein>
    <submittedName>
        <fullName evidence="4">Single-stranded DNA-binding protein</fullName>
    </submittedName>
</protein>
<reference evidence="4" key="1">
    <citation type="submission" date="2017-02" db="UniProtKB">
        <authorList>
            <consortium name="WormBaseParasite"/>
        </authorList>
    </citation>
    <scope>IDENTIFICATION</scope>
</reference>
<keyword evidence="3" id="KW-1185">Reference proteome</keyword>
<feature type="compositionally biased region" description="Basic and acidic residues" evidence="1">
    <location>
        <begin position="82"/>
        <end position="97"/>
    </location>
</feature>
<proteinExistence type="predicted"/>
<name>A0A0R3UEQ5_MESCO</name>
<evidence type="ECO:0000313" key="4">
    <source>
        <dbReference type="WBParaSite" id="MCOS_0000550901-mRNA-1"/>
    </source>
</evidence>
<evidence type="ECO:0000313" key="2">
    <source>
        <dbReference type="EMBL" id="VDD79507.1"/>
    </source>
</evidence>
<reference evidence="2 3" key="2">
    <citation type="submission" date="2018-10" db="EMBL/GenBank/DDBJ databases">
        <authorList>
            <consortium name="Pathogen Informatics"/>
        </authorList>
    </citation>
    <scope>NUCLEOTIDE SEQUENCE [LARGE SCALE GENOMIC DNA]</scope>
</reference>
<dbReference type="EMBL" id="UXSR01005198">
    <property type="protein sequence ID" value="VDD79507.1"/>
    <property type="molecule type" value="Genomic_DNA"/>
</dbReference>
<evidence type="ECO:0000256" key="1">
    <source>
        <dbReference type="SAM" id="MobiDB-lite"/>
    </source>
</evidence>
<dbReference type="Proteomes" id="UP000267029">
    <property type="component" value="Unassembled WGS sequence"/>
</dbReference>
<organism evidence="4">
    <name type="scientific">Mesocestoides corti</name>
    <name type="common">Flatworm</name>
    <dbReference type="NCBI Taxonomy" id="53468"/>
    <lineage>
        <taxon>Eukaryota</taxon>
        <taxon>Metazoa</taxon>
        <taxon>Spiralia</taxon>
        <taxon>Lophotrochozoa</taxon>
        <taxon>Platyhelminthes</taxon>
        <taxon>Cestoda</taxon>
        <taxon>Eucestoda</taxon>
        <taxon>Cyclophyllidea</taxon>
        <taxon>Mesocestoididae</taxon>
        <taxon>Mesocestoides</taxon>
    </lineage>
</organism>
<feature type="region of interest" description="Disordered" evidence="1">
    <location>
        <begin position="74"/>
        <end position="97"/>
    </location>
</feature>
<accession>A0A0R3UEQ5</accession>